<name>A0A068REH3_9GAMM</name>
<evidence type="ECO:0000313" key="1">
    <source>
        <dbReference type="EMBL" id="CDG48458.1"/>
    </source>
</evidence>
<reference evidence="1" key="2">
    <citation type="journal article" date="2014" name="Genome Biol. Evol.">
        <title>Settling down: the genome of Serratia symbiotica from the aphid Cinara tujafilina zooms in on the process of accommodation to a cooperative intracellular life.</title>
        <authorList>
            <person name="Manzano-Marin A."/>
            <person name="Latorre A."/>
        </authorList>
    </citation>
    <scope>NUCLEOTIDE SEQUENCE</scope>
    <source>
        <strain evidence="1">SCt-VLC</strain>
    </source>
</reference>
<proteinExistence type="predicted"/>
<gene>
    <name evidence="1" type="ORF">SCTVLC_1772</name>
</gene>
<reference evidence="1" key="1">
    <citation type="submission" date="2013-06" db="EMBL/GenBank/DDBJ databases">
        <authorList>
            <person name="Mazano-Marin A."/>
        </authorList>
    </citation>
    <scope>NUCLEOTIDE SEQUENCE</scope>
    <source>
        <strain evidence="1">SCt-VLC</strain>
    </source>
</reference>
<sequence length="41" mass="4473">MQFNAQQQAAQLDLFYLLAESSANTFCKATIMLAAKGIAIH</sequence>
<dbReference type="EMBL" id="FR904236">
    <property type="protein sequence ID" value="CDG48458.1"/>
    <property type="molecule type" value="Genomic_DNA"/>
</dbReference>
<accession>A0A068REH3</accession>
<protein>
    <submittedName>
        <fullName evidence="1">Uncharacterized protein</fullName>
    </submittedName>
</protein>
<dbReference type="AlphaFoldDB" id="A0A068REH3"/>
<organism evidence="1">
    <name type="scientific">Serratia symbiotica SCt-VLC</name>
    <dbReference type="NCBI Taxonomy" id="1347341"/>
    <lineage>
        <taxon>Bacteria</taxon>
        <taxon>Pseudomonadati</taxon>
        <taxon>Pseudomonadota</taxon>
        <taxon>Gammaproteobacteria</taxon>
        <taxon>Enterobacterales</taxon>
        <taxon>Yersiniaceae</taxon>
        <taxon>Serratia</taxon>
        <taxon>Serratia symbiotica</taxon>
    </lineage>
</organism>